<comment type="caution">
    <text evidence="2">The sequence shown here is derived from an EMBL/GenBank/DDBJ whole genome shotgun (WGS) entry which is preliminary data.</text>
</comment>
<keyword evidence="3" id="KW-1185">Reference proteome</keyword>
<evidence type="ECO:0000259" key="1">
    <source>
        <dbReference type="Pfam" id="PF18029"/>
    </source>
</evidence>
<reference evidence="2 3" key="1">
    <citation type="submission" date="2016-07" db="EMBL/GenBank/DDBJ databases">
        <title>Draft genome sequence of Prauserella sp. YIM 121212, isolated from alkaline soil.</title>
        <authorList>
            <person name="Ruckert C."/>
            <person name="Albersmeier A."/>
            <person name="Jiang C.-L."/>
            <person name="Jiang Y."/>
            <person name="Kalinowski J."/>
            <person name="Schneider O."/>
            <person name="Winkler A."/>
            <person name="Zotchev S.B."/>
        </authorList>
    </citation>
    <scope>NUCLEOTIDE SEQUENCE [LARGE SCALE GENOMIC DNA]</scope>
    <source>
        <strain evidence="2 3">YIM 121212</strain>
    </source>
</reference>
<dbReference type="InterPro" id="IPR041581">
    <property type="entry name" value="Glyoxalase_6"/>
</dbReference>
<proteinExistence type="predicted"/>
<dbReference type="Pfam" id="PF18029">
    <property type="entry name" value="Glyoxalase_6"/>
    <property type="match status" value="1"/>
</dbReference>
<feature type="domain" description="Glyoxalase-like" evidence="1">
    <location>
        <begin position="115"/>
        <end position="215"/>
    </location>
</feature>
<evidence type="ECO:0000313" key="3">
    <source>
        <dbReference type="Proteomes" id="UP000247892"/>
    </source>
</evidence>
<dbReference type="PANTHER" id="PTHR35908:SF1">
    <property type="entry name" value="CONSERVED PROTEIN"/>
    <property type="match status" value="1"/>
</dbReference>
<dbReference type="PANTHER" id="PTHR35908">
    <property type="entry name" value="HYPOTHETICAL FUSION PROTEIN"/>
    <property type="match status" value="1"/>
</dbReference>
<protein>
    <submittedName>
        <fullName evidence="2">4a-hydroxytetrahydrobiopterin dehydratase</fullName>
    </submittedName>
</protein>
<name>A0A318LLK9_9PSEU</name>
<dbReference type="RefSeq" id="WP_245959720.1">
    <property type="nucleotide sequence ID" value="NZ_MASU01000005.1"/>
</dbReference>
<dbReference type="AlphaFoldDB" id="A0A318LLK9"/>
<dbReference type="EMBL" id="MASU01000005">
    <property type="protein sequence ID" value="PXY35353.1"/>
    <property type="molecule type" value="Genomic_DNA"/>
</dbReference>
<sequence>MSETLSHHGISAAVTGLGWRYVLDGLLAGVPVDSLRAATDVAARIAAGLGAEADDHVVMDCRRDSVIVTVRSWRTGSVGPDGLHLARRIFALVTGLGLRIAAGAGLSRSVQALEIAIDAVDAAAVRPFWRAVLGYADGAGDVLVDPAGQGPAVWFQRMTLPRPQRNRVHLDVSVPHDEAPVRVERALAAGGVLRSDRFAPAFWVLADAEGNEACVSTWQGRDP</sequence>
<evidence type="ECO:0000313" key="2">
    <source>
        <dbReference type="EMBL" id="PXY35353.1"/>
    </source>
</evidence>
<gene>
    <name evidence="2" type="ORF">BA062_07340</name>
</gene>
<organism evidence="2 3">
    <name type="scientific">Prauserella flavalba</name>
    <dbReference type="NCBI Taxonomy" id="1477506"/>
    <lineage>
        <taxon>Bacteria</taxon>
        <taxon>Bacillati</taxon>
        <taxon>Actinomycetota</taxon>
        <taxon>Actinomycetes</taxon>
        <taxon>Pseudonocardiales</taxon>
        <taxon>Pseudonocardiaceae</taxon>
        <taxon>Prauserella</taxon>
    </lineage>
</organism>
<accession>A0A318LLK9</accession>
<dbReference type="Proteomes" id="UP000247892">
    <property type="component" value="Unassembled WGS sequence"/>
</dbReference>
<dbReference type="SUPFAM" id="SSF54593">
    <property type="entry name" value="Glyoxalase/Bleomycin resistance protein/Dihydroxybiphenyl dioxygenase"/>
    <property type="match status" value="1"/>
</dbReference>
<dbReference type="Gene3D" id="3.10.180.10">
    <property type="entry name" value="2,3-Dihydroxybiphenyl 1,2-Dioxygenase, domain 1"/>
    <property type="match status" value="1"/>
</dbReference>
<dbReference type="InterPro" id="IPR029068">
    <property type="entry name" value="Glyas_Bleomycin-R_OHBP_Dase"/>
</dbReference>